<evidence type="ECO:0000256" key="2">
    <source>
        <dbReference type="ARBA" id="ARBA00022723"/>
    </source>
</evidence>
<dbReference type="NCBIfam" id="NF033749">
    <property type="entry name" value="bact_hemeryth"/>
    <property type="match status" value="1"/>
</dbReference>
<name>A0A6L5YI69_9FIRM</name>
<dbReference type="CDD" id="cd12107">
    <property type="entry name" value="Hemerythrin"/>
    <property type="match status" value="1"/>
</dbReference>
<dbReference type="RefSeq" id="WP_154495692.1">
    <property type="nucleotide sequence ID" value="NZ_VUMU01000004.1"/>
</dbReference>
<dbReference type="Proteomes" id="UP000476055">
    <property type="component" value="Unassembled WGS sequence"/>
</dbReference>
<proteinExistence type="inferred from homology"/>
<dbReference type="Gene3D" id="1.20.120.50">
    <property type="entry name" value="Hemerythrin-like"/>
    <property type="match status" value="1"/>
</dbReference>
<dbReference type="AlphaFoldDB" id="A0A6L5YI69"/>
<dbReference type="NCBIfam" id="TIGR02481">
    <property type="entry name" value="hemeryth_dom"/>
    <property type="match status" value="1"/>
</dbReference>
<dbReference type="SUPFAM" id="SSF47188">
    <property type="entry name" value="Hemerythrin-like"/>
    <property type="match status" value="1"/>
</dbReference>
<evidence type="ECO:0000313" key="5">
    <source>
        <dbReference type="EMBL" id="MST57620.1"/>
    </source>
</evidence>
<dbReference type="InterPro" id="IPR050669">
    <property type="entry name" value="Hemerythrin"/>
</dbReference>
<dbReference type="PANTHER" id="PTHR37164:SF1">
    <property type="entry name" value="BACTERIOHEMERYTHRIN"/>
    <property type="match status" value="1"/>
</dbReference>
<reference evidence="5 6" key="1">
    <citation type="submission" date="2019-08" db="EMBL/GenBank/DDBJ databases">
        <title>In-depth cultivation of the pig gut microbiome towards novel bacterial diversity and tailored functional studies.</title>
        <authorList>
            <person name="Wylensek D."/>
            <person name="Hitch T.C.A."/>
            <person name="Clavel T."/>
        </authorList>
    </citation>
    <scope>NUCLEOTIDE SEQUENCE [LARGE SCALE GENOMIC DNA]</scope>
    <source>
        <strain evidence="5 6">WCA3-601-WT-6H</strain>
    </source>
</reference>
<dbReference type="InterPro" id="IPR012312">
    <property type="entry name" value="Hemerythrin-like"/>
</dbReference>
<keyword evidence="2" id="KW-0479">Metal-binding</keyword>
<dbReference type="InterPro" id="IPR035938">
    <property type="entry name" value="Hemerythrin-like_sf"/>
</dbReference>
<evidence type="ECO:0000313" key="6">
    <source>
        <dbReference type="Proteomes" id="UP000476055"/>
    </source>
</evidence>
<comment type="caution">
    <text evidence="5">The sequence shown here is derived from an EMBL/GenBank/DDBJ whole genome shotgun (WGS) entry which is preliminary data.</text>
</comment>
<dbReference type="InterPro" id="IPR012827">
    <property type="entry name" value="Hemerythrin_metal-bd"/>
</dbReference>
<evidence type="ECO:0000256" key="3">
    <source>
        <dbReference type="ARBA" id="ARBA00023004"/>
    </source>
</evidence>
<keyword evidence="3" id="KW-0408">Iron</keyword>
<evidence type="ECO:0000256" key="1">
    <source>
        <dbReference type="ARBA" id="ARBA00010587"/>
    </source>
</evidence>
<protein>
    <submittedName>
        <fullName evidence="5">Bacteriohemerythrin</fullName>
    </submittedName>
</protein>
<feature type="domain" description="Hemerythrin-like" evidence="4">
    <location>
        <begin position="11"/>
        <end position="129"/>
    </location>
</feature>
<accession>A0A6L5YI69</accession>
<dbReference type="Pfam" id="PF01814">
    <property type="entry name" value="Hemerythrin"/>
    <property type="match status" value="1"/>
</dbReference>
<dbReference type="PANTHER" id="PTHR37164">
    <property type="entry name" value="BACTERIOHEMERYTHRIN"/>
    <property type="match status" value="1"/>
</dbReference>
<organism evidence="5 6">
    <name type="scientific">Waltera intestinalis</name>
    <dbReference type="NCBI Taxonomy" id="2606635"/>
    <lineage>
        <taxon>Bacteria</taxon>
        <taxon>Bacillati</taxon>
        <taxon>Bacillota</taxon>
        <taxon>Clostridia</taxon>
        <taxon>Lachnospirales</taxon>
        <taxon>Lachnospiraceae</taxon>
        <taxon>Waltera</taxon>
    </lineage>
</organism>
<evidence type="ECO:0000259" key="4">
    <source>
        <dbReference type="Pfam" id="PF01814"/>
    </source>
</evidence>
<keyword evidence="6" id="KW-1185">Reference proteome</keyword>
<dbReference type="EMBL" id="VUMU01000004">
    <property type="protein sequence ID" value="MST57620.1"/>
    <property type="molecule type" value="Genomic_DNA"/>
</dbReference>
<gene>
    <name evidence="5" type="ORF">FYJ59_05060</name>
</gene>
<comment type="similarity">
    <text evidence="1">Belongs to the hemerythrin family.</text>
</comment>
<dbReference type="GO" id="GO:0046872">
    <property type="term" value="F:metal ion binding"/>
    <property type="evidence" value="ECO:0007669"/>
    <property type="project" value="UniProtKB-KW"/>
</dbReference>
<sequence>MFEMKPEYYIGIDMIDQEHKQLFDYANEAYELLQEEFTPDKYDKIDAILEKLRDYTVKHFTDEEAYMESIQYKKIFTQKIQHQEFINKLDEFIDQHEKDEGDRAEQDEQIMDILNYLTDWLINHILHVDGQIPKEA</sequence>